<evidence type="ECO:0000256" key="5">
    <source>
        <dbReference type="ARBA" id="ARBA00022989"/>
    </source>
</evidence>
<dbReference type="RefSeq" id="WP_186412718.1">
    <property type="nucleotide sequence ID" value="NZ_FLQY01000399.1"/>
</dbReference>
<keyword evidence="2" id="KW-1003">Cell membrane</keyword>
<dbReference type="PANTHER" id="PTHR30589:SF0">
    <property type="entry name" value="PHOSPHATIDYLGLYCEROL--PROLIPOPROTEIN DIACYLGLYCERYL TRANSFERASE"/>
    <property type="match status" value="1"/>
</dbReference>
<keyword evidence="6 7" id="KW-0472">Membrane</keyword>
<evidence type="ECO:0000256" key="2">
    <source>
        <dbReference type="ARBA" id="ARBA00022475"/>
    </source>
</evidence>
<sequence length="252" mass="27558">MRLDTAYPLAHPVFEALALFVGAQYYRILRRRAGAPGLLTGKDFGVVLGCVFGAALGNKLVFWAEFPHLLPRYWDQPAVLLAGQSMVGGLLGGLLGVELAKKLTGITRSTGDDFVFPVLLGLMIGRVGCFLAGLSDGTYGVATSLPWGIDFGDGVARHPTQLYEIVFAGLLWVWLRRLRPTLGQTPGLLFKLMLSAYLLWRLLVDFLKPVPYEFPGGLSGIQIVCILALLIYLPLVVSNWRGIRLFPLKAES</sequence>
<evidence type="ECO:0000256" key="3">
    <source>
        <dbReference type="ARBA" id="ARBA00022679"/>
    </source>
</evidence>
<dbReference type="EMBL" id="FLQY01000399">
    <property type="protein sequence ID" value="SBT11175.1"/>
    <property type="molecule type" value="Genomic_DNA"/>
</dbReference>
<evidence type="ECO:0000256" key="4">
    <source>
        <dbReference type="ARBA" id="ARBA00022692"/>
    </source>
</evidence>
<feature type="transmembrane region" description="Helical" evidence="7">
    <location>
        <begin position="155"/>
        <end position="175"/>
    </location>
</feature>
<dbReference type="GO" id="GO:0042158">
    <property type="term" value="P:lipoprotein biosynthetic process"/>
    <property type="evidence" value="ECO:0007669"/>
    <property type="project" value="InterPro"/>
</dbReference>
<name>A0A1A8Y210_9RHOO</name>
<feature type="transmembrane region" description="Helical" evidence="7">
    <location>
        <begin position="46"/>
        <end position="66"/>
    </location>
</feature>
<proteinExistence type="inferred from homology"/>
<evidence type="ECO:0000313" key="8">
    <source>
        <dbReference type="EMBL" id="SBT11175.1"/>
    </source>
</evidence>
<feature type="transmembrane region" description="Helical" evidence="7">
    <location>
        <begin position="187"/>
        <end position="204"/>
    </location>
</feature>
<keyword evidence="4 7" id="KW-0812">Transmembrane</keyword>
<reference evidence="8 9" key="1">
    <citation type="submission" date="2016-06" db="EMBL/GenBank/DDBJ databases">
        <authorList>
            <person name="Kjaerup R.B."/>
            <person name="Dalgaard T.S."/>
            <person name="Juul-Madsen H.R."/>
        </authorList>
    </citation>
    <scope>NUCLEOTIDE SEQUENCE [LARGE SCALE GENOMIC DNA]</scope>
    <source>
        <strain evidence="8">2</strain>
    </source>
</reference>
<dbReference type="Pfam" id="PF01790">
    <property type="entry name" value="LGT"/>
    <property type="match status" value="1"/>
</dbReference>
<evidence type="ECO:0000256" key="6">
    <source>
        <dbReference type="ARBA" id="ARBA00023136"/>
    </source>
</evidence>
<protein>
    <submittedName>
        <fullName evidence="8">Prolipoprotein diacylglyceryl transferase</fullName>
    </submittedName>
</protein>
<feature type="transmembrane region" description="Helical" evidence="7">
    <location>
        <begin position="118"/>
        <end position="135"/>
    </location>
</feature>
<comment type="similarity">
    <text evidence="1">Belongs to the Lgt family.</text>
</comment>
<keyword evidence="9" id="KW-1185">Reference proteome</keyword>
<gene>
    <name evidence="8" type="ORF">PROAA_930002</name>
</gene>
<keyword evidence="5 7" id="KW-1133">Transmembrane helix</keyword>
<dbReference type="Proteomes" id="UP000199600">
    <property type="component" value="Unassembled WGS sequence"/>
</dbReference>
<dbReference type="GO" id="GO:0008961">
    <property type="term" value="F:phosphatidylglycerol-prolipoprotein diacylglyceryl transferase activity"/>
    <property type="evidence" value="ECO:0007669"/>
    <property type="project" value="InterPro"/>
</dbReference>
<evidence type="ECO:0000256" key="1">
    <source>
        <dbReference type="ARBA" id="ARBA00007150"/>
    </source>
</evidence>
<feature type="transmembrane region" description="Helical" evidence="7">
    <location>
        <begin position="78"/>
        <end position="97"/>
    </location>
</feature>
<evidence type="ECO:0000313" key="9">
    <source>
        <dbReference type="Proteomes" id="UP000199600"/>
    </source>
</evidence>
<feature type="transmembrane region" description="Helical" evidence="7">
    <location>
        <begin position="6"/>
        <end position="26"/>
    </location>
</feature>
<keyword evidence="3 8" id="KW-0808">Transferase</keyword>
<dbReference type="AlphaFoldDB" id="A0A1A8Y210"/>
<organism evidence="8 9">
    <name type="scientific">Candidatus Propionivibrio aalborgensis</name>
    <dbReference type="NCBI Taxonomy" id="1860101"/>
    <lineage>
        <taxon>Bacteria</taxon>
        <taxon>Pseudomonadati</taxon>
        <taxon>Pseudomonadota</taxon>
        <taxon>Betaproteobacteria</taxon>
        <taxon>Rhodocyclales</taxon>
        <taxon>Rhodocyclaceae</taxon>
        <taxon>Propionivibrio</taxon>
    </lineage>
</organism>
<dbReference type="GO" id="GO:0005886">
    <property type="term" value="C:plasma membrane"/>
    <property type="evidence" value="ECO:0007669"/>
    <property type="project" value="InterPro"/>
</dbReference>
<dbReference type="PANTHER" id="PTHR30589">
    <property type="entry name" value="PROLIPOPROTEIN DIACYLGLYCERYL TRANSFERASE"/>
    <property type="match status" value="1"/>
</dbReference>
<evidence type="ECO:0000256" key="7">
    <source>
        <dbReference type="SAM" id="Phobius"/>
    </source>
</evidence>
<accession>A0A1A8Y210</accession>
<feature type="transmembrane region" description="Helical" evidence="7">
    <location>
        <begin position="216"/>
        <end position="237"/>
    </location>
</feature>
<dbReference type="InterPro" id="IPR001640">
    <property type="entry name" value="Lgt"/>
</dbReference>
<keyword evidence="8" id="KW-0449">Lipoprotein</keyword>